<evidence type="ECO:0000256" key="3">
    <source>
        <dbReference type="ARBA" id="ARBA00022723"/>
    </source>
</evidence>
<dbReference type="InterPro" id="IPR011650">
    <property type="entry name" value="Peptidase_M20_dimer"/>
</dbReference>
<dbReference type="AlphaFoldDB" id="A0A7D8Z2Z6"/>
<dbReference type="CDD" id="cd05674">
    <property type="entry name" value="M20_yscS"/>
    <property type="match status" value="1"/>
</dbReference>
<proteinExistence type="inferred from homology"/>
<dbReference type="InterPro" id="IPR036264">
    <property type="entry name" value="Bact_exopeptidase_dim_dom"/>
</dbReference>
<dbReference type="Pfam" id="PF07687">
    <property type="entry name" value="M20_dimer"/>
    <property type="match status" value="1"/>
</dbReference>
<evidence type="ECO:0000259" key="6">
    <source>
        <dbReference type="Pfam" id="PF07687"/>
    </source>
</evidence>
<comment type="similarity">
    <text evidence="1">Belongs to the peptidase M20A family.</text>
</comment>
<accession>A0A7D8Z2Z6</accession>
<dbReference type="GO" id="GO:0046872">
    <property type="term" value="F:metal ion binding"/>
    <property type="evidence" value="ECO:0007669"/>
    <property type="project" value="UniProtKB-KW"/>
</dbReference>
<keyword evidence="3" id="KW-0479">Metal-binding</keyword>
<dbReference type="Pfam" id="PF01546">
    <property type="entry name" value="Peptidase_M20"/>
    <property type="match status" value="1"/>
</dbReference>
<dbReference type="SUPFAM" id="SSF53187">
    <property type="entry name" value="Zn-dependent exopeptidases"/>
    <property type="match status" value="1"/>
</dbReference>
<evidence type="ECO:0000256" key="5">
    <source>
        <dbReference type="ARBA" id="ARBA00022833"/>
    </source>
</evidence>
<sequence length="482" mass="52860">MGPVGDDPRWDVFYKWSEYLEKSFPLVHQHLTRTRVQEHALIFEWQGSDTSLKPLLLMGHSDVVPVLPATRGLWTHDPFGGEFDGEKIWGRGSTDDKSGTIGALASVELLLRSGKFQPTRTLILSFGSDEETGGKVGAKHLAAWILEKYGPNSMAMIVDEGSGISPLYGGWYGLPAVGEKGYLDVEVKVETLGGHSSVPPTHTGIGLTSLLLAELERNPYKPVLKAESPLVSLVSCAANAPSAPSDLRKLVNKLNKSIENGRPDKDILKRLREWWVTGVGKALVSTTQAVDIINGGVKVNALPEVVTAYVNHRIDISSSVAELQERLVHTLGPVAAQYGLDFEAFGEDVDTSEFAAHLTLREAFNSSLNPAPVSPFTVDSSAWRLLAGTSRGVFATRPESYRSDEEAAKDLQFAPFLSTGNTDTKHYWDLTGNIYRFAYMFIGGSGLNNIHTVDEWNDADGFVEQVRWFANFIVNVDESREI</sequence>
<keyword evidence="4" id="KW-0378">Hydrolase</keyword>
<keyword evidence="2" id="KW-0645">Protease</keyword>
<keyword evidence="5" id="KW-0862">Zinc</keyword>
<dbReference type="PROSITE" id="PS00759">
    <property type="entry name" value="ARGE_DAPE_CPG2_2"/>
    <property type="match status" value="1"/>
</dbReference>
<dbReference type="InterPro" id="IPR047177">
    <property type="entry name" value="Pept_M20A"/>
</dbReference>
<dbReference type="PROSITE" id="PS00758">
    <property type="entry name" value="ARGE_DAPE_CPG2_1"/>
    <property type="match status" value="1"/>
</dbReference>
<dbReference type="PANTHER" id="PTHR45962">
    <property type="entry name" value="N-FATTY-ACYL-AMINO ACID SYNTHASE/HYDROLASE PM20D1"/>
    <property type="match status" value="1"/>
</dbReference>
<feature type="domain" description="Peptidase M20 dimerisation" evidence="6">
    <location>
        <begin position="177"/>
        <end position="337"/>
    </location>
</feature>
<dbReference type="EMBL" id="QKWK01000007">
    <property type="protein sequence ID" value="TXT08843.1"/>
    <property type="molecule type" value="Genomic_DNA"/>
</dbReference>
<dbReference type="OrthoDB" id="3064516at2759"/>
<organism evidence="7 8">
    <name type="scientific">Vanrija humicola</name>
    <name type="common">Yeast</name>
    <name type="synonym">Cryptococcus humicola</name>
    <dbReference type="NCBI Taxonomy" id="5417"/>
    <lineage>
        <taxon>Eukaryota</taxon>
        <taxon>Fungi</taxon>
        <taxon>Dikarya</taxon>
        <taxon>Basidiomycota</taxon>
        <taxon>Agaricomycotina</taxon>
        <taxon>Tremellomycetes</taxon>
        <taxon>Trichosporonales</taxon>
        <taxon>Trichosporonaceae</taxon>
        <taxon>Vanrija</taxon>
    </lineage>
</organism>
<evidence type="ECO:0000256" key="1">
    <source>
        <dbReference type="ARBA" id="ARBA00006247"/>
    </source>
</evidence>
<dbReference type="Gene3D" id="3.30.70.360">
    <property type="match status" value="1"/>
</dbReference>
<name>A0A7D8Z2Z6_VANHU</name>
<evidence type="ECO:0000313" key="7">
    <source>
        <dbReference type="EMBL" id="TXT08843.1"/>
    </source>
</evidence>
<dbReference type="GO" id="GO:0004180">
    <property type="term" value="F:carboxypeptidase activity"/>
    <property type="evidence" value="ECO:0007669"/>
    <property type="project" value="TreeGrafter"/>
</dbReference>
<evidence type="ECO:0000256" key="4">
    <source>
        <dbReference type="ARBA" id="ARBA00022801"/>
    </source>
</evidence>
<dbReference type="PANTHER" id="PTHR45962:SF1">
    <property type="entry name" value="N-FATTY-ACYL-AMINO ACID SYNTHASE_HYDROLASE PM20D1"/>
    <property type="match status" value="1"/>
</dbReference>
<comment type="caution">
    <text evidence="7">The sequence shown here is derived from an EMBL/GenBank/DDBJ whole genome shotgun (WGS) entry which is preliminary data.</text>
</comment>
<keyword evidence="8" id="KW-1185">Reference proteome</keyword>
<evidence type="ECO:0000256" key="2">
    <source>
        <dbReference type="ARBA" id="ARBA00022670"/>
    </source>
</evidence>
<dbReference type="GO" id="GO:0051603">
    <property type="term" value="P:proteolysis involved in protein catabolic process"/>
    <property type="evidence" value="ECO:0007669"/>
    <property type="project" value="TreeGrafter"/>
</dbReference>
<dbReference type="InterPro" id="IPR002933">
    <property type="entry name" value="Peptidase_M20"/>
</dbReference>
<protein>
    <recommendedName>
        <fullName evidence="6">Peptidase M20 dimerisation domain-containing protein</fullName>
    </recommendedName>
</protein>
<gene>
    <name evidence="7" type="ORF">VHUM_02971</name>
</gene>
<dbReference type="Gene3D" id="3.40.630.10">
    <property type="entry name" value="Zn peptidases"/>
    <property type="match status" value="1"/>
</dbReference>
<dbReference type="Proteomes" id="UP000473826">
    <property type="component" value="Unassembled WGS sequence"/>
</dbReference>
<dbReference type="SUPFAM" id="SSF55031">
    <property type="entry name" value="Bacterial exopeptidase dimerisation domain"/>
    <property type="match status" value="1"/>
</dbReference>
<dbReference type="InterPro" id="IPR001261">
    <property type="entry name" value="ArgE/DapE_CS"/>
</dbReference>
<evidence type="ECO:0000313" key="8">
    <source>
        <dbReference type="Proteomes" id="UP000473826"/>
    </source>
</evidence>
<reference evidence="7 8" key="1">
    <citation type="journal article" date="2019" name="PLoS Genet.">
        <title>Convergent evolution of linked mating-type loci in basidiomycete fungi.</title>
        <authorList>
            <person name="Sun S."/>
            <person name="Coelho M.A."/>
            <person name="Heitman J."/>
            <person name="Nowrousian M."/>
        </authorList>
    </citation>
    <scope>NUCLEOTIDE SEQUENCE [LARGE SCALE GENOMIC DNA]</scope>
    <source>
        <strain evidence="7 8">CBS 4282</strain>
    </source>
</reference>
<dbReference type="GO" id="GO:0000328">
    <property type="term" value="C:fungal-type vacuole lumen"/>
    <property type="evidence" value="ECO:0007669"/>
    <property type="project" value="TreeGrafter"/>
</dbReference>